<name>A0A8S0WVY7_CYCAE</name>
<evidence type="ECO:0000256" key="3">
    <source>
        <dbReference type="ARBA" id="ARBA00019615"/>
    </source>
</evidence>
<evidence type="ECO:0000256" key="8">
    <source>
        <dbReference type="ARBA" id="ARBA00032018"/>
    </source>
</evidence>
<dbReference type="GO" id="GO:0003712">
    <property type="term" value="F:transcription coregulator activity"/>
    <property type="evidence" value="ECO:0007669"/>
    <property type="project" value="InterPro"/>
</dbReference>
<evidence type="ECO:0000256" key="1">
    <source>
        <dbReference type="ARBA" id="ARBA00004123"/>
    </source>
</evidence>
<feature type="compositionally biased region" description="Pro residues" evidence="9">
    <location>
        <begin position="41"/>
        <end position="60"/>
    </location>
</feature>
<feature type="region of interest" description="Disordered" evidence="9">
    <location>
        <begin position="475"/>
        <end position="510"/>
    </location>
</feature>
<dbReference type="GO" id="GO:0070847">
    <property type="term" value="C:core mediator complex"/>
    <property type="evidence" value="ECO:0007669"/>
    <property type="project" value="TreeGrafter"/>
</dbReference>
<dbReference type="GO" id="GO:0016592">
    <property type="term" value="C:mediator complex"/>
    <property type="evidence" value="ECO:0007669"/>
    <property type="project" value="InterPro"/>
</dbReference>
<keyword evidence="11" id="KW-1185">Reference proteome</keyword>
<feature type="compositionally biased region" description="Low complexity" evidence="9">
    <location>
        <begin position="330"/>
        <end position="353"/>
    </location>
</feature>
<dbReference type="GO" id="GO:0006357">
    <property type="term" value="P:regulation of transcription by RNA polymerase II"/>
    <property type="evidence" value="ECO:0007669"/>
    <property type="project" value="InterPro"/>
</dbReference>
<comment type="subcellular location">
    <subcellularLocation>
        <location evidence="1">Nucleus</location>
    </subcellularLocation>
</comment>
<dbReference type="EMBL" id="CACVBS010000057">
    <property type="protein sequence ID" value="CAA7267106.1"/>
    <property type="molecule type" value="Genomic_DNA"/>
</dbReference>
<accession>A0A8S0WVY7</accession>
<feature type="compositionally biased region" description="Polar residues" evidence="9">
    <location>
        <begin position="309"/>
        <end position="329"/>
    </location>
</feature>
<feature type="compositionally biased region" description="Polar residues" evidence="9">
    <location>
        <begin position="375"/>
        <end position="401"/>
    </location>
</feature>
<evidence type="ECO:0000256" key="6">
    <source>
        <dbReference type="ARBA" id="ARBA00023163"/>
    </source>
</evidence>
<keyword evidence="5" id="KW-0010">Activator</keyword>
<keyword evidence="6" id="KW-0804">Transcription</keyword>
<feature type="region of interest" description="Disordered" evidence="9">
    <location>
        <begin position="1"/>
        <end position="64"/>
    </location>
</feature>
<proteinExistence type="inferred from homology"/>
<feature type="region of interest" description="Disordered" evidence="9">
    <location>
        <begin position="134"/>
        <end position="153"/>
    </location>
</feature>
<evidence type="ECO:0000256" key="2">
    <source>
        <dbReference type="ARBA" id="ARBA00009259"/>
    </source>
</evidence>
<organism evidence="10 11">
    <name type="scientific">Cyclocybe aegerita</name>
    <name type="common">Black poplar mushroom</name>
    <name type="synonym">Agrocybe aegerita</name>
    <dbReference type="NCBI Taxonomy" id="1973307"/>
    <lineage>
        <taxon>Eukaryota</taxon>
        <taxon>Fungi</taxon>
        <taxon>Dikarya</taxon>
        <taxon>Basidiomycota</taxon>
        <taxon>Agaricomycotina</taxon>
        <taxon>Agaricomycetes</taxon>
        <taxon>Agaricomycetidae</taxon>
        <taxon>Agaricales</taxon>
        <taxon>Agaricineae</taxon>
        <taxon>Bolbitiaceae</taxon>
        <taxon>Cyclocybe</taxon>
    </lineage>
</organism>
<keyword evidence="4" id="KW-0805">Transcription regulation</keyword>
<evidence type="ECO:0000256" key="7">
    <source>
        <dbReference type="ARBA" id="ARBA00023242"/>
    </source>
</evidence>
<feature type="region of interest" description="Disordered" evidence="9">
    <location>
        <begin position="97"/>
        <end position="123"/>
    </location>
</feature>
<dbReference type="InterPro" id="IPR013942">
    <property type="entry name" value="Mediator_Med19_fun"/>
</dbReference>
<dbReference type="Proteomes" id="UP000467700">
    <property type="component" value="Unassembled WGS sequence"/>
</dbReference>
<protein>
    <recommendedName>
        <fullName evidence="3">Mediator of RNA polymerase II transcription subunit 19</fullName>
    </recommendedName>
    <alternativeName>
        <fullName evidence="8">Mediator complex subunit 19</fullName>
    </alternativeName>
</protein>
<keyword evidence="7" id="KW-0539">Nucleus</keyword>
<feature type="region of interest" description="Disordered" evidence="9">
    <location>
        <begin position="296"/>
        <end position="425"/>
    </location>
</feature>
<sequence length="510" mass="52976">MNGHHSNAVAGPSTIRSPPPPPPLSSHSRNPSGSLSSTHPTPAPTFPLLFQPPPAPPPPRQHLHSTQDLLARFNLLPAYQKYVSSPLGILGESGLGDAHAGQTAATPDKGKGRDMGTGLGGAPTPAAGDVDMVDAHDADDDDAAGGKGEKKRKNTYKHLIQGVPGRHSFKKDDYLTTMMLMPPKQRVRIHRFDERTREEAFSVSLEGLKGWNVNTLVVESAQAREDRKKRKEAKRVAKLQAQAGQLPGATAGTPFSGPLTASTPIAHPQPIQAPIPTPASGASVRRMSTPQIGIPRAVVTGTPRPGSRAITTPTTNVVSAPPTTAANGQTVPRPTSTVPRPGSGVPRPGSTVPRPGSAVPRPGSQHQQPGAKLPNANNINASAGTNIVRSGTPMDVSTDQYGQRGKKREREEGPGVSANGVNGVRTNGTSYVNGNGVSNGHGVHQHQQRPIPMGVPTAGGAPAGGVAATAMNAKAGTGTIRPRPIKKQRVDVQGQARDVAPVQQPTPQGV</sequence>
<dbReference type="PANTHER" id="PTHR28270">
    <property type="entry name" value="MEDIATOR OF RNA POLYMERASE II TRANSCRIPTION SUBUNIT 19"/>
    <property type="match status" value="1"/>
</dbReference>
<dbReference type="AlphaFoldDB" id="A0A8S0WVY7"/>
<reference evidence="10 11" key="1">
    <citation type="submission" date="2020-01" db="EMBL/GenBank/DDBJ databases">
        <authorList>
            <person name="Gupta K D."/>
        </authorList>
    </citation>
    <scope>NUCLEOTIDE SEQUENCE [LARGE SCALE GENOMIC DNA]</scope>
</reference>
<comment type="similarity">
    <text evidence="2">Belongs to the Mediator complex subunit 19 family.</text>
</comment>
<comment type="caution">
    <text evidence="10">The sequence shown here is derived from an EMBL/GenBank/DDBJ whole genome shotgun (WGS) entry which is preliminary data.</text>
</comment>
<evidence type="ECO:0000313" key="10">
    <source>
        <dbReference type="EMBL" id="CAA7267106.1"/>
    </source>
</evidence>
<evidence type="ECO:0000313" key="11">
    <source>
        <dbReference type="Proteomes" id="UP000467700"/>
    </source>
</evidence>
<gene>
    <name evidence="10" type="ORF">AAE3_LOCUS9328</name>
</gene>
<evidence type="ECO:0000256" key="4">
    <source>
        <dbReference type="ARBA" id="ARBA00023015"/>
    </source>
</evidence>
<evidence type="ECO:0000256" key="5">
    <source>
        <dbReference type="ARBA" id="ARBA00023159"/>
    </source>
</evidence>
<dbReference type="OrthoDB" id="2160599at2759"/>
<evidence type="ECO:0000256" key="9">
    <source>
        <dbReference type="SAM" id="MobiDB-lite"/>
    </source>
</evidence>
<dbReference type="PANTHER" id="PTHR28270:SF1">
    <property type="entry name" value="MEDIATOR OF RNA POLYMERASE II TRANSCRIPTION SUBUNIT 19"/>
    <property type="match status" value="1"/>
</dbReference>